<keyword evidence="1" id="KW-0472">Membrane</keyword>
<organism evidence="2 3">
    <name type="scientific">Psychrobacillus vulpis</name>
    <dbReference type="NCBI Taxonomy" id="2325572"/>
    <lineage>
        <taxon>Bacteria</taxon>
        <taxon>Bacillati</taxon>
        <taxon>Bacillota</taxon>
        <taxon>Bacilli</taxon>
        <taxon>Bacillales</taxon>
        <taxon>Bacillaceae</taxon>
        <taxon>Psychrobacillus</taxon>
    </lineage>
</organism>
<dbReference type="EMBL" id="VDGI01000013">
    <property type="protein sequence ID" value="TQR19409.1"/>
    <property type="molecule type" value="Genomic_DNA"/>
</dbReference>
<comment type="caution">
    <text evidence="2">The sequence shown here is derived from an EMBL/GenBank/DDBJ whole genome shotgun (WGS) entry which is preliminary data.</text>
</comment>
<evidence type="ECO:0000256" key="1">
    <source>
        <dbReference type="SAM" id="Phobius"/>
    </source>
</evidence>
<reference evidence="2 3" key="1">
    <citation type="submission" date="2019-06" db="EMBL/GenBank/DDBJ databases">
        <title>Psychrobacillus vulpis sp. nov., a new species isolated from feces of a red fox that inhabits in The Tablas de Daimiel Natural Park, Albacete, Spain.</title>
        <authorList>
            <person name="Rodriguez M."/>
            <person name="Reina J.C."/>
            <person name="Bejar V."/>
            <person name="Llamas I."/>
        </authorList>
    </citation>
    <scope>NUCLEOTIDE SEQUENCE [LARGE SCALE GENOMIC DNA]</scope>
    <source>
        <strain evidence="2 3">Z8</strain>
    </source>
</reference>
<proteinExistence type="predicted"/>
<keyword evidence="1" id="KW-0812">Transmembrane</keyword>
<protein>
    <submittedName>
        <fullName evidence="2">Uncharacterized protein</fullName>
    </submittedName>
</protein>
<name>A0A544TPQ7_9BACI</name>
<evidence type="ECO:0000313" key="3">
    <source>
        <dbReference type="Proteomes" id="UP000316626"/>
    </source>
</evidence>
<keyword evidence="1" id="KW-1133">Transmembrane helix</keyword>
<accession>A0A544TPQ7</accession>
<keyword evidence="3" id="KW-1185">Reference proteome</keyword>
<feature type="transmembrane region" description="Helical" evidence="1">
    <location>
        <begin position="47"/>
        <end position="64"/>
    </location>
</feature>
<gene>
    <name evidence="2" type="ORF">FG384_12215</name>
</gene>
<dbReference type="AlphaFoldDB" id="A0A544TPQ7"/>
<dbReference type="RefSeq" id="WP_142642887.1">
    <property type="nucleotide sequence ID" value="NZ_VDGI01000013.1"/>
</dbReference>
<dbReference type="Proteomes" id="UP000316626">
    <property type="component" value="Unassembled WGS sequence"/>
</dbReference>
<evidence type="ECO:0000313" key="2">
    <source>
        <dbReference type="EMBL" id="TQR19409.1"/>
    </source>
</evidence>
<dbReference type="OrthoDB" id="9997199at2"/>
<sequence length="124" mass="14180">MDIFRATKYEFIDSTVSFVLGAVAIGITGSIYTLLHDENKVKRIFKRLMIVYVVSLMIFTAAFYSCLPTYTYKEAGAKIENETGEKKIETKEIKRSIGHYIIYTKDGIYLLNPNTGEFVKRADE</sequence>
<feature type="transmembrane region" description="Helical" evidence="1">
    <location>
        <begin position="15"/>
        <end position="35"/>
    </location>
</feature>